<dbReference type="EMBL" id="KB303456">
    <property type="protein sequence ID" value="ELU03132.1"/>
    <property type="molecule type" value="Genomic_DNA"/>
</dbReference>
<keyword evidence="3" id="KW-1185">Reference proteome</keyword>
<dbReference type="EnsemblMetazoa" id="CapteT223021">
    <property type="protein sequence ID" value="CapteP223021"/>
    <property type="gene ID" value="CapteG223021"/>
</dbReference>
<accession>R7UIN6</accession>
<name>R7UIN6_CAPTE</name>
<reference evidence="2" key="3">
    <citation type="submission" date="2015-06" db="UniProtKB">
        <authorList>
            <consortium name="EnsemblMetazoa"/>
        </authorList>
    </citation>
    <scope>IDENTIFICATION</scope>
</reference>
<dbReference type="HOGENOM" id="CLU_1919049_0_0_1"/>
<dbReference type="Proteomes" id="UP000014760">
    <property type="component" value="Unassembled WGS sequence"/>
</dbReference>
<reference evidence="1 3" key="2">
    <citation type="journal article" date="2013" name="Nature">
        <title>Insights into bilaterian evolution from three spiralian genomes.</title>
        <authorList>
            <person name="Simakov O."/>
            <person name="Marletaz F."/>
            <person name="Cho S.J."/>
            <person name="Edsinger-Gonzales E."/>
            <person name="Havlak P."/>
            <person name="Hellsten U."/>
            <person name="Kuo D.H."/>
            <person name="Larsson T."/>
            <person name="Lv J."/>
            <person name="Arendt D."/>
            <person name="Savage R."/>
            <person name="Osoegawa K."/>
            <person name="de Jong P."/>
            <person name="Grimwood J."/>
            <person name="Chapman J.A."/>
            <person name="Shapiro H."/>
            <person name="Aerts A."/>
            <person name="Otillar R.P."/>
            <person name="Terry A.Y."/>
            <person name="Boore J.L."/>
            <person name="Grigoriev I.V."/>
            <person name="Lindberg D.R."/>
            <person name="Seaver E.C."/>
            <person name="Weisblat D.A."/>
            <person name="Putnam N.H."/>
            <person name="Rokhsar D.S."/>
        </authorList>
    </citation>
    <scope>NUCLEOTIDE SEQUENCE</scope>
    <source>
        <strain evidence="1 3">I ESC-2004</strain>
    </source>
</reference>
<organism evidence="1">
    <name type="scientific">Capitella teleta</name>
    <name type="common">Polychaete worm</name>
    <dbReference type="NCBI Taxonomy" id="283909"/>
    <lineage>
        <taxon>Eukaryota</taxon>
        <taxon>Metazoa</taxon>
        <taxon>Spiralia</taxon>
        <taxon>Lophotrochozoa</taxon>
        <taxon>Annelida</taxon>
        <taxon>Polychaeta</taxon>
        <taxon>Sedentaria</taxon>
        <taxon>Scolecida</taxon>
        <taxon>Capitellidae</taxon>
        <taxon>Capitella</taxon>
    </lineage>
</organism>
<reference evidence="3" key="1">
    <citation type="submission" date="2012-12" db="EMBL/GenBank/DDBJ databases">
        <authorList>
            <person name="Hellsten U."/>
            <person name="Grimwood J."/>
            <person name="Chapman J.A."/>
            <person name="Shapiro H."/>
            <person name="Aerts A."/>
            <person name="Otillar R.P."/>
            <person name="Terry A.Y."/>
            <person name="Boore J.L."/>
            <person name="Simakov O."/>
            <person name="Marletaz F."/>
            <person name="Cho S.-J."/>
            <person name="Edsinger-Gonzales E."/>
            <person name="Havlak P."/>
            <person name="Kuo D.-H."/>
            <person name="Larsson T."/>
            <person name="Lv J."/>
            <person name="Arendt D."/>
            <person name="Savage R."/>
            <person name="Osoegawa K."/>
            <person name="de Jong P."/>
            <person name="Lindberg D.R."/>
            <person name="Seaver E.C."/>
            <person name="Weisblat D.A."/>
            <person name="Putnam N.H."/>
            <person name="Grigoriev I.V."/>
            <person name="Rokhsar D.S."/>
        </authorList>
    </citation>
    <scope>NUCLEOTIDE SEQUENCE</scope>
    <source>
        <strain evidence="3">I ESC-2004</strain>
    </source>
</reference>
<proteinExistence type="predicted"/>
<evidence type="ECO:0000313" key="2">
    <source>
        <dbReference type="EnsemblMetazoa" id="CapteP223021"/>
    </source>
</evidence>
<protein>
    <submittedName>
        <fullName evidence="1 2">Uncharacterized protein</fullName>
    </submittedName>
</protein>
<sequence length="132" mass="15344">MSAKFIFPDSIVTFKNSDMSYLYGIQTNLASVCNPVLRIWKTVPNPNQSRDKRRNRRLETWHKTVNEDGSPLAPITTGRSPYSRTYSRMFEYNKTTTSTLRARWQKTREIRVSHTLVNAILIQAGLLPRRLV</sequence>
<dbReference type="AlphaFoldDB" id="R7UIN6"/>
<gene>
    <name evidence="1" type="ORF">CAPTEDRAFT_223021</name>
</gene>
<dbReference type="EMBL" id="AMQN01001523">
    <property type="status" value="NOT_ANNOTATED_CDS"/>
    <property type="molecule type" value="Genomic_DNA"/>
</dbReference>
<evidence type="ECO:0000313" key="1">
    <source>
        <dbReference type="EMBL" id="ELU03132.1"/>
    </source>
</evidence>
<evidence type="ECO:0000313" key="3">
    <source>
        <dbReference type="Proteomes" id="UP000014760"/>
    </source>
</evidence>